<dbReference type="Proteomes" id="UP000078512">
    <property type="component" value="Unassembled WGS sequence"/>
</dbReference>
<dbReference type="AlphaFoldDB" id="A0A197K2M6"/>
<dbReference type="InterPro" id="IPR016169">
    <property type="entry name" value="FAD-bd_PCMH_sub2"/>
</dbReference>
<organism evidence="1 2">
    <name type="scientific">Linnemannia elongata AG-77</name>
    <dbReference type="NCBI Taxonomy" id="1314771"/>
    <lineage>
        <taxon>Eukaryota</taxon>
        <taxon>Fungi</taxon>
        <taxon>Fungi incertae sedis</taxon>
        <taxon>Mucoromycota</taxon>
        <taxon>Mortierellomycotina</taxon>
        <taxon>Mortierellomycetes</taxon>
        <taxon>Mortierellales</taxon>
        <taxon>Mortierellaceae</taxon>
        <taxon>Linnemannia</taxon>
    </lineage>
</organism>
<gene>
    <name evidence="1" type="ORF">K457DRAFT_17788</name>
</gene>
<dbReference type="InterPro" id="IPR016167">
    <property type="entry name" value="FAD-bd_PCMH_sub1"/>
</dbReference>
<dbReference type="GO" id="GO:0050660">
    <property type="term" value="F:flavin adenine dinucleotide binding"/>
    <property type="evidence" value="ECO:0007669"/>
    <property type="project" value="InterPro"/>
</dbReference>
<dbReference type="PANTHER" id="PTHR43762:SF1">
    <property type="entry name" value="D-ARABINONO-1,4-LACTONE OXIDASE"/>
    <property type="match status" value="1"/>
</dbReference>
<keyword evidence="2" id="KW-1185">Reference proteome</keyword>
<dbReference type="EMBL" id="KV442032">
    <property type="protein sequence ID" value="OAQ30946.1"/>
    <property type="molecule type" value="Genomic_DNA"/>
</dbReference>
<dbReference type="Gene3D" id="3.30.465.10">
    <property type="match status" value="1"/>
</dbReference>
<reference evidence="1 2" key="1">
    <citation type="submission" date="2016-05" db="EMBL/GenBank/DDBJ databases">
        <title>Genome sequencing reveals origins of a unique bacterial endosymbiosis in the earliest lineages of terrestrial Fungi.</title>
        <authorList>
            <consortium name="DOE Joint Genome Institute"/>
            <person name="Uehling J."/>
            <person name="Gryganskyi A."/>
            <person name="Hameed K."/>
            <person name="Tschaplinski T."/>
            <person name="Misztal P."/>
            <person name="Wu S."/>
            <person name="Desiro A."/>
            <person name="Vande Pol N."/>
            <person name="Du Z.-Y."/>
            <person name="Zienkiewicz A."/>
            <person name="Zienkiewicz K."/>
            <person name="Morin E."/>
            <person name="Tisserant E."/>
            <person name="Splivallo R."/>
            <person name="Hainaut M."/>
            <person name="Henrissat B."/>
            <person name="Ohm R."/>
            <person name="Kuo A."/>
            <person name="Yan J."/>
            <person name="Lipzen A."/>
            <person name="Nolan M."/>
            <person name="Labutti K."/>
            <person name="Barry K."/>
            <person name="Goldstein A."/>
            <person name="Labbe J."/>
            <person name="Schadt C."/>
            <person name="Tuskan G."/>
            <person name="Grigoriev I."/>
            <person name="Martin F."/>
            <person name="Vilgalys R."/>
            <person name="Bonito G."/>
        </authorList>
    </citation>
    <scope>NUCLEOTIDE SEQUENCE [LARGE SCALE GENOMIC DNA]</scope>
    <source>
        <strain evidence="1 2">AG-77</strain>
    </source>
</reference>
<dbReference type="GO" id="GO:0016899">
    <property type="term" value="F:oxidoreductase activity, acting on the CH-OH group of donors, oxygen as acceptor"/>
    <property type="evidence" value="ECO:0007669"/>
    <property type="project" value="InterPro"/>
</dbReference>
<dbReference type="Gene3D" id="3.30.43.10">
    <property type="entry name" value="Uridine Diphospho-n-acetylenolpyruvylglucosamine Reductase, domain 2"/>
    <property type="match status" value="1"/>
</dbReference>
<evidence type="ECO:0000313" key="2">
    <source>
        <dbReference type="Proteomes" id="UP000078512"/>
    </source>
</evidence>
<dbReference type="PANTHER" id="PTHR43762">
    <property type="entry name" value="L-GULONOLACTONE OXIDASE"/>
    <property type="match status" value="1"/>
</dbReference>
<dbReference type="STRING" id="1314771.A0A197K2M6"/>
<evidence type="ECO:0000313" key="1">
    <source>
        <dbReference type="EMBL" id="OAQ30946.1"/>
    </source>
</evidence>
<dbReference type="OrthoDB" id="610608at2759"/>
<protein>
    <submittedName>
        <fullName evidence="1">FAD-binding domain-containing protein</fullName>
    </submittedName>
</protein>
<dbReference type="InterPro" id="IPR036318">
    <property type="entry name" value="FAD-bd_PCMH-like_sf"/>
</dbReference>
<accession>A0A197K2M6</accession>
<dbReference type="InterPro" id="IPR010031">
    <property type="entry name" value="FAD_lactone_oxidase-like"/>
</dbReference>
<dbReference type="SUPFAM" id="SSF56176">
    <property type="entry name" value="FAD-binding/transporter-associated domain-like"/>
    <property type="match status" value="1"/>
</dbReference>
<sequence length="505" mass="56939">MKEKIIKLVFGPQKAAQIQHAIQPPDTSVNELKVSLAPEYPIRHIPITAATTTTAADQTKTKSKESLKARRAWTNWAKNQTCHPLKTLQPRTLEDVVEIVKNAKADINKIRCVTEGYTWSSTSVVDDDGLLVFVNKMTKIYTPVYDESQGWTVELETGVCFGGVLALGSHGAATQSRTLSDLACEVKIVDATGTLNTFTRDKDPVEFSVAACNLGLLGVIYSYTLRVEPMFNLSVSDSYPLLMDVFDCPKQAGARLKEMVLQNDQTQILYWPFNSHYKCKGETVTVRYAKDELWIKQWKQPDQPESVTFAWKLHRRVRQYIASALGSSTFRLMVVKPKTVRVLSGLFHRELKRPAEKILAAPDAIHYMANLEAAVVIGLECVFKVDEGFEKAVKAWRFAVDKIYEYAAKGEYPVNMTVDMRFIKSSDQIMSYVYDEDPEAIFCTMEILALSQCIGAKLWEHIPGIVPHLREHAGPQMDRFESIRKKYDPQGIFLNKTFAGVLGHK</sequence>
<name>A0A197K2M6_9FUNG</name>
<proteinExistence type="predicted"/>